<organism evidence="9 10">
    <name type="scientific">Engelhardtia mirabilis</name>
    <dbReference type="NCBI Taxonomy" id="2528011"/>
    <lineage>
        <taxon>Bacteria</taxon>
        <taxon>Pseudomonadati</taxon>
        <taxon>Planctomycetota</taxon>
        <taxon>Planctomycetia</taxon>
        <taxon>Planctomycetia incertae sedis</taxon>
        <taxon>Engelhardtia</taxon>
    </lineage>
</organism>
<dbReference type="SUPFAM" id="SSF47413">
    <property type="entry name" value="lambda repressor-like DNA-binding domains"/>
    <property type="match status" value="1"/>
</dbReference>
<dbReference type="CDD" id="cd00093">
    <property type="entry name" value="HTH_XRE"/>
    <property type="match status" value="1"/>
</dbReference>
<keyword evidence="6 7" id="KW-0057">Aromatic amino acid biosynthesis</keyword>
<dbReference type="EMBL" id="CP036287">
    <property type="protein sequence ID" value="QDU67124.1"/>
    <property type="molecule type" value="Genomic_DNA"/>
</dbReference>
<keyword evidence="3 7" id="KW-0547">Nucleotide-binding</keyword>
<keyword evidence="4 7" id="KW-0418">Kinase</keyword>
<feature type="binding site" evidence="7">
    <location>
        <position position="215"/>
    </location>
    <ligand>
        <name>substrate</name>
    </ligand>
</feature>
<evidence type="ECO:0000256" key="7">
    <source>
        <dbReference type="HAMAP-Rule" id="MF_00109"/>
    </source>
</evidence>
<comment type="caution">
    <text evidence="7">Lacks conserved residue(s) required for the propagation of feature annotation.</text>
</comment>
<dbReference type="KEGG" id="pbap:Pla133_22020"/>
<feature type="binding site" evidence="7">
    <location>
        <position position="110"/>
    </location>
    <ligand>
        <name>substrate</name>
    </ligand>
</feature>
<keyword evidence="2 7" id="KW-0808">Transferase</keyword>
<evidence type="ECO:0000256" key="3">
    <source>
        <dbReference type="ARBA" id="ARBA00022741"/>
    </source>
</evidence>
<comment type="subunit">
    <text evidence="7">Monomer.</text>
</comment>
<dbReference type="HAMAP" id="MF_00109">
    <property type="entry name" value="Shikimate_kinase"/>
    <property type="match status" value="1"/>
</dbReference>
<dbReference type="InterPro" id="IPR001387">
    <property type="entry name" value="Cro/C1-type_HTH"/>
</dbReference>
<evidence type="ECO:0000259" key="8">
    <source>
        <dbReference type="PROSITE" id="PS50943"/>
    </source>
</evidence>
<dbReference type="InterPro" id="IPR000623">
    <property type="entry name" value="Shikimate_kinase/TSH1"/>
</dbReference>
<dbReference type="InterPro" id="IPR010982">
    <property type="entry name" value="Lambda_DNA-bd_dom_sf"/>
</dbReference>
<evidence type="ECO:0000256" key="1">
    <source>
        <dbReference type="ARBA" id="ARBA00022605"/>
    </source>
</evidence>
<comment type="similarity">
    <text evidence="7">Belongs to the shikimate kinase family.</text>
</comment>
<feature type="binding site" evidence="7">
    <location>
        <begin position="88"/>
        <end position="93"/>
    </location>
    <ligand>
        <name>ATP</name>
        <dbReference type="ChEBI" id="CHEBI:30616"/>
    </ligand>
</feature>
<evidence type="ECO:0000256" key="2">
    <source>
        <dbReference type="ARBA" id="ARBA00022679"/>
    </source>
</evidence>
<dbReference type="RefSeq" id="WP_419192354.1">
    <property type="nucleotide sequence ID" value="NZ_CP036287.1"/>
</dbReference>
<keyword evidence="5 7" id="KW-0067">ATP-binding</keyword>
<comment type="subcellular location">
    <subcellularLocation>
        <location evidence="7">Cytoplasm</location>
    </subcellularLocation>
</comment>
<dbReference type="Proteomes" id="UP000316921">
    <property type="component" value="Chromosome"/>
</dbReference>
<keyword evidence="7" id="KW-0479">Metal-binding</keyword>
<evidence type="ECO:0000313" key="10">
    <source>
        <dbReference type="Proteomes" id="UP000316921"/>
    </source>
</evidence>
<dbReference type="CDD" id="cd00464">
    <property type="entry name" value="SK"/>
    <property type="match status" value="1"/>
</dbReference>
<dbReference type="GO" id="GO:0003677">
    <property type="term" value="F:DNA binding"/>
    <property type="evidence" value="ECO:0007669"/>
    <property type="project" value="InterPro"/>
</dbReference>
<dbReference type="Pfam" id="PF01381">
    <property type="entry name" value="HTH_3"/>
    <property type="match status" value="1"/>
</dbReference>
<dbReference type="GO" id="GO:0005829">
    <property type="term" value="C:cytosol"/>
    <property type="evidence" value="ECO:0007669"/>
    <property type="project" value="TreeGrafter"/>
</dbReference>
<accession>A0A518BJH7</accession>
<dbReference type="GO" id="GO:0004765">
    <property type="term" value="F:shikimate kinase activity"/>
    <property type="evidence" value="ECO:0007669"/>
    <property type="project" value="UniProtKB-UniRule"/>
</dbReference>
<evidence type="ECO:0000313" key="9">
    <source>
        <dbReference type="EMBL" id="QDU67124.1"/>
    </source>
</evidence>
<dbReference type="EC" id="2.7.1.71" evidence="7"/>
<feature type="binding site" evidence="7">
    <location>
        <position position="92"/>
    </location>
    <ligand>
        <name>Mg(2+)</name>
        <dbReference type="ChEBI" id="CHEBI:18420"/>
    </ligand>
</feature>
<dbReference type="SMART" id="SM00530">
    <property type="entry name" value="HTH_XRE"/>
    <property type="match status" value="1"/>
</dbReference>
<sequence>MKHHPFLRELGRRLRAARQAEGYSVAELADRADLSRRYLTDAEAGRANPSVLVLLRLAKALGTSLAGLVDIPLRERLAERVALVGLRGAGKTTVGRQLALALEVPFVELDESVERSAGLPLGQLFDLHGAESFQRYLRDALEAVLAQGERLVLAAGGSIADDEQVFSRLLETSRTVWLAADPREHYDRVAAQGDLRPMAGRPRAFDELEQLLERRRPAYERCELKVDTSGQTPEEVTEQILAFLSAS</sequence>
<feature type="binding site" evidence="7">
    <location>
        <position position="231"/>
    </location>
    <ligand>
        <name>ATP</name>
        <dbReference type="ChEBI" id="CHEBI:30616"/>
    </ligand>
</feature>
<keyword evidence="10" id="KW-1185">Reference proteome</keyword>
<dbReference type="AlphaFoldDB" id="A0A518BJH7"/>
<dbReference type="Pfam" id="PF01202">
    <property type="entry name" value="SKI"/>
    <property type="match status" value="1"/>
</dbReference>
<comment type="cofactor">
    <cofactor evidence="7">
        <name>Mg(2+)</name>
        <dbReference type="ChEBI" id="CHEBI:18420"/>
    </cofactor>
    <text evidence="7">Binds 1 Mg(2+) ion per subunit.</text>
</comment>
<dbReference type="GO" id="GO:0000287">
    <property type="term" value="F:magnesium ion binding"/>
    <property type="evidence" value="ECO:0007669"/>
    <property type="project" value="UniProtKB-UniRule"/>
</dbReference>
<keyword evidence="1 7" id="KW-0028">Amino-acid biosynthesis</keyword>
<dbReference type="GO" id="GO:0009073">
    <property type="term" value="P:aromatic amino acid family biosynthetic process"/>
    <property type="evidence" value="ECO:0007669"/>
    <property type="project" value="UniProtKB-KW"/>
</dbReference>
<gene>
    <name evidence="9" type="primary">aroK_1</name>
    <name evidence="7" type="synonym">aroK</name>
    <name evidence="9" type="ORF">Pla133_22020</name>
</gene>
<dbReference type="InterPro" id="IPR031322">
    <property type="entry name" value="Shikimate/glucono_kinase"/>
</dbReference>
<dbReference type="PRINTS" id="PR01100">
    <property type="entry name" value="SHIKIMTKNASE"/>
</dbReference>
<dbReference type="SUPFAM" id="SSF52540">
    <property type="entry name" value="P-loop containing nucleoside triphosphate hydrolases"/>
    <property type="match status" value="1"/>
</dbReference>
<dbReference type="PANTHER" id="PTHR21087:SF16">
    <property type="entry name" value="SHIKIMATE KINASE 1, CHLOROPLASTIC"/>
    <property type="match status" value="1"/>
</dbReference>
<dbReference type="InterPro" id="IPR027417">
    <property type="entry name" value="P-loop_NTPase"/>
</dbReference>
<evidence type="ECO:0000256" key="6">
    <source>
        <dbReference type="ARBA" id="ARBA00023141"/>
    </source>
</evidence>
<evidence type="ECO:0000256" key="5">
    <source>
        <dbReference type="ARBA" id="ARBA00022840"/>
    </source>
</evidence>
<dbReference type="Gene3D" id="1.10.260.40">
    <property type="entry name" value="lambda repressor-like DNA-binding domains"/>
    <property type="match status" value="1"/>
</dbReference>
<dbReference type="PROSITE" id="PS50943">
    <property type="entry name" value="HTH_CROC1"/>
    <property type="match status" value="1"/>
</dbReference>
<feature type="binding site" evidence="7">
    <location>
        <position position="196"/>
    </location>
    <ligand>
        <name>ATP</name>
        <dbReference type="ChEBI" id="CHEBI:30616"/>
    </ligand>
</feature>
<feature type="binding site" evidence="7">
    <location>
        <position position="157"/>
    </location>
    <ligand>
        <name>substrate</name>
    </ligand>
</feature>
<comment type="function">
    <text evidence="7">Catalyzes the specific phosphorylation of the 3-hydroxyl group of shikimic acid using ATP as a cosubstrate.</text>
</comment>
<feature type="domain" description="HTH cro/C1-type" evidence="8">
    <location>
        <begin position="14"/>
        <end position="68"/>
    </location>
</feature>
<name>A0A518BJH7_9BACT</name>
<comment type="catalytic activity">
    <reaction evidence="7">
        <text>shikimate + ATP = 3-phosphoshikimate + ADP + H(+)</text>
        <dbReference type="Rhea" id="RHEA:13121"/>
        <dbReference type="ChEBI" id="CHEBI:15378"/>
        <dbReference type="ChEBI" id="CHEBI:30616"/>
        <dbReference type="ChEBI" id="CHEBI:36208"/>
        <dbReference type="ChEBI" id="CHEBI:145989"/>
        <dbReference type="ChEBI" id="CHEBI:456216"/>
        <dbReference type="EC" id="2.7.1.71"/>
    </reaction>
</comment>
<dbReference type="UniPathway" id="UPA00053">
    <property type="reaction ID" value="UER00088"/>
</dbReference>
<dbReference type="PANTHER" id="PTHR21087">
    <property type="entry name" value="SHIKIMATE KINASE"/>
    <property type="match status" value="1"/>
</dbReference>
<comment type="pathway">
    <text evidence="7">Metabolic intermediate biosynthesis; chorismate biosynthesis; chorismate from D-erythrose 4-phosphate and phosphoenolpyruvate: step 5/7.</text>
</comment>
<evidence type="ECO:0000256" key="4">
    <source>
        <dbReference type="ARBA" id="ARBA00022777"/>
    </source>
</evidence>
<keyword evidence="7" id="KW-0963">Cytoplasm</keyword>
<protein>
    <recommendedName>
        <fullName evidence="7">Shikimate kinase</fullName>
        <shortName evidence="7">SK</shortName>
        <ecNumber evidence="7">2.7.1.71</ecNumber>
    </recommendedName>
</protein>
<dbReference type="GO" id="GO:0005524">
    <property type="term" value="F:ATP binding"/>
    <property type="evidence" value="ECO:0007669"/>
    <property type="project" value="UniProtKB-UniRule"/>
</dbReference>
<proteinExistence type="inferred from homology"/>
<dbReference type="GO" id="GO:0008652">
    <property type="term" value="P:amino acid biosynthetic process"/>
    <property type="evidence" value="ECO:0007669"/>
    <property type="project" value="UniProtKB-KW"/>
</dbReference>
<dbReference type="Gene3D" id="3.40.50.300">
    <property type="entry name" value="P-loop containing nucleotide triphosphate hydrolases"/>
    <property type="match status" value="1"/>
</dbReference>
<dbReference type="GO" id="GO:0009423">
    <property type="term" value="P:chorismate biosynthetic process"/>
    <property type="evidence" value="ECO:0007669"/>
    <property type="project" value="UniProtKB-UniRule"/>
</dbReference>
<keyword evidence="7" id="KW-0460">Magnesium</keyword>
<reference evidence="9 10" key="1">
    <citation type="submission" date="2019-02" db="EMBL/GenBank/DDBJ databases">
        <title>Deep-cultivation of Planctomycetes and their phenomic and genomic characterization uncovers novel biology.</title>
        <authorList>
            <person name="Wiegand S."/>
            <person name="Jogler M."/>
            <person name="Boedeker C."/>
            <person name="Pinto D."/>
            <person name="Vollmers J."/>
            <person name="Rivas-Marin E."/>
            <person name="Kohn T."/>
            <person name="Peeters S.H."/>
            <person name="Heuer A."/>
            <person name="Rast P."/>
            <person name="Oberbeckmann S."/>
            <person name="Bunk B."/>
            <person name="Jeske O."/>
            <person name="Meyerdierks A."/>
            <person name="Storesund J.E."/>
            <person name="Kallscheuer N."/>
            <person name="Luecker S."/>
            <person name="Lage O.M."/>
            <person name="Pohl T."/>
            <person name="Merkel B.J."/>
            <person name="Hornburger P."/>
            <person name="Mueller R.-W."/>
            <person name="Bruemmer F."/>
            <person name="Labrenz M."/>
            <person name="Spormann A.M."/>
            <person name="Op den Camp H."/>
            <person name="Overmann J."/>
            <person name="Amann R."/>
            <person name="Jetten M.S.M."/>
            <person name="Mascher T."/>
            <person name="Medema M.H."/>
            <person name="Devos D.P."/>
            <person name="Kaster A.-K."/>
            <person name="Ovreas L."/>
            <person name="Rohde M."/>
            <person name="Galperin M.Y."/>
            <person name="Jogler C."/>
        </authorList>
    </citation>
    <scope>NUCLEOTIDE SEQUENCE [LARGE SCALE GENOMIC DNA]</scope>
    <source>
        <strain evidence="9 10">Pla133</strain>
    </source>
</reference>